<accession>A0A1X7VHP2</accession>
<protein>
    <submittedName>
        <fullName evidence="2">Uncharacterized protein</fullName>
    </submittedName>
</protein>
<evidence type="ECO:0000313" key="2">
    <source>
        <dbReference type="EnsemblMetazoa" id="Aqu2.1.39319_001"/>
    </source>
</evidence>
<organism evidence="2">
    <name type="scientific">Amphimedon queenslandica</name>
    <name type="common">Sponge</name>
    <dbReference type="NCBI Taxonomy" id="400682"/>
    <lineage>
        <taxon>Eukaryota</taxon>
        <taxon>Metazoa</taxon>
        <taxon>Porifera</taxon>
        <taxon>Demospongiae</taxon>
        <taxon>Heteroscleromorpha</taxon>
        <taxon>Haplosclerida</taxon>
        <taxon>Niphatidae</taxon>
        <taxon>Amphimedon</taxon>
    </lineage>
</organism>
<sequence>DMSEGAPDSLPDNDDNSLGESLVQEHIIPRGLTVEDLRQHQPSNDVLVKP</sequence>
<proteinExistence type="predicted"/>
<dbReference type="EnsemblMetazoa" id="Aqu2.1.39319_001">
    <property type="protein sequence ID" value="Aqu2.1.39319_001"/>
    <property type="gene ID" value="Aqu2.1.39319"/>
</dbReference>
<dbReference type="InParanoid" id="A0A1X7VHP2"/>
<dbReference type="AlphaFoldDB" id="A0A1X7VHP2"/>
<evidence type="ECO:0000256" key="1">
    <source>
        <dbReference type="SAM" id="MobiDB-lite"/>
    </source>
</evidence>
<name>A0A1X7VHP2_AMPQE</name>
<reference evidence="2" key="1">
    <citation type="submission" date="2017-05" db="UniProtKB">
        <authorList>
            <consortium name="EnsemblMetazoa"/>
        </authorList>
    </citation>
    <scope>IDENTIFICATION</scope>
</reference>
<feature type="region of interest" description="Disordered" evidence="1">
    <location>
        <begin position="1"/>
        <end position="24"/>
    </location>
</feature>